<feature type="active site" description="Proton acceptor" evidence="7">
    <location>
        <position position="244"/>
    </location>
</feature>
<dbReference type="KEGG" id="hhy:Halhy_2654"/>
<accession>F4KZT7</accession>
<keyword evidence="11" id="KW-1185">Reference proteome</keyword>
<dbReference type="GO" id="GO:0004345">
    <property type="term" value="F:glucose-6-phosphate dehydrogenase activity"/>
    <property type="evidence" value="ECO:0007669"/>
    <property type="project" value="UniProtKB-UniRule"/>
</dbReference>
<dbReference type="GO" id="GO:0006006">
    <property type="term" value="P:glucose metabolic process"/>
    <property type="evidence" value="ECO:0007669"/>
    <property type="project" value="UniProtKB-KW"/>
</dbReference>
<evidence type="ECO:0000259" key="9">
    <source>
        <dbReference type="Pfam" id="PF02781"/>
    </source>
</evidence>
<feature type="domain" description="Glucose-6-phosphate dehydrogenase C-terminal" evidence="9">
    <location>
        <begin position="194"/>
        <end position="492"/>
    </location>
</feature>
<keyword evidence="6 7" id="KW-0119">Carbohydrate metabolism</keyword>
<protein>
    <recommendedName>
        <fullName evidence="7">Glucose-6-phosphate 1-dehydrogenase</fullName>
        <shortName evidence="7">G6PD</shortName>
        <ecNumber evidence="7">1.1.1.49</ecNumber>
    </recommendedName>
</protein>
<reference key="2">
    <citation type="submission" date="2011-04" db="EMBL/GenBank/DDBJ databases">
        <title>Complete sequence of chromosome of Haliscomenobacter hydrossis DSM 1100.</title>
        <authorList>
            <consortium name="US DOE Joint Genome Institute (JGI-PGF)"/>
            <person name="Lucas S."/>
            <person name="Han J."/>
            <person name="Lapidus A."/>
            <person name="Bruce D."/>
            <person name="Goodwin L."/>
            <person name="Pitluck S."/>
            <person name="Peters L."/>
            <person name="Kyrpides N."/>
            <person name="Mavromatis K."/>
            <person name="Ivanova N."/>
            <person name="Ovchinnikova G."/>
            <person name="Pagani I."/>
            <person name="Daligault H."/>
            <person name="Detter J.C."/>
            <person name="Han C."/>
            <person name="Land M."/>
            <person name="Hauser L."/>
            <person name="Markowitz V."/>
            <person name="Cheng J.-F."/>
            <person name="Hugenholtz P."/>
            <person name="Woyke T."/>
            <person name="Wu D."/>
            <person name="Verbarg S."/>
            <person name="Frueling A."/>
            <person name="Brambilla E."/>
            <person name="Klenk H.-P."/>
            <person name="Eisen J.A."/>
        </authorList>
    </citation>
    <scope>NUCLEOTIDE SEQUENCE</scope>
    <source>
        <strain>DSM 1100</strain>
    </source>
</reference>
<gene>
    <name evidence="7" type="primary">zwf</name>
    <name evidence="10" type="ordered locus">Halhy_2654</name>
</gene>
<keyword evidence="3 7" id="KW-0313">Glucose metabolism</keyword>
<dbReference type="SUPFAM" id="SSF51735">
    <property type="entry name" value="NAD(P)-binding Rossmann-fold domains"/>
    <property type="match status" value="1"/>
</dbReference>
<proteinExistence type="inferred from homology"/>
<dbReference type="Pfam" id="PF02781">
    <property type="entry name" value="G6PD_C"/>
    <property type="match status" value="1"/>
</dbReference>
<comment type="function">
    <text evidence="7">Catalyzes the oxidation of glucose 6-phosphate to 6-phosphogluconolactone.</text>
</comment>
<reference evidence="10 11" key="1">
    <citation type="journal article" date="2011" name="Stand. Genomic Sci.">
        <title>Complete genome sequence of Haliscomenobacter hydrossis type strain (O).</title>
        <authorList>
            <consortium name="US DOE Joint Genome Institute (JGI-PGF)"/>
            <person name="Daligault H."/>
            <person name="Lapidus A."/>
            <person name="Zeytun A."/>
            <person name="Nolan M."/>
            <person name="Lucas S."/>
            <person name="Del Rio T.G."/>
            <person name="Tice H."/>
            <person name="Cheng J.F."/>
            <person name="Tapia R."/>
            <person name="Han C."/>
            <person name="Goodwin L."/>
            <person name="Pitluck S."/>
            <person name="Liolios K."/>
            <person name="Pagani I."/>
            <person name="Ivanova N."/>
            <person name="Huntemann M."/>
            <person name="Mavromatis K."/>
            <person name="Mikhailova N."/>
            <person name="Pati A."/>
            <person name="Chen A."/>
            <person name="Palaniappan K."/>
            <person name="Land M."/>
            <person name="Hauser L."/>
            <person name="Brambilla E.M."/>
            <person name="Rohde M."/>
            <person name="Verbarg S."/>
            <person name="Goker M."/>
            <person name="Bristow J."/>
            <person name="Eisen J.A."/>
            <person name="Markowitz V."/>
            <person name="Hugenholtz P."/>
            <person name="Kyrpides N.C."/>
            <person name="Klenk H.P."/>
            <person name="Woyke T."/>
        </authorList>
    </citation>
    <scope>NUCLEOTIDE SEQUENCE [LARGE SCALE GENOMIC DNA]</scope>
    <source>
        <strain evidence="11">ATCC 27775 / DSM 1100 / LMG 10767 / O</strain>
    </source>
</reference>
<feature type="binding site" evidence="7">
    <location>
        <position position="186"/>
    </location>
    <ligand>
        <name>substrate</name>
    </ligand>
</feature>
<feature type="binding site" evidence="7">
    <location>
        <position position="220"/>
    </location>
    <ligand>
        <name>substrate</name>
    </ligand>
</feature>
<evidence type="ECO:0000256" key="2">
    <source>
        <dbReference type="ARBA" id="ARBA00009975"/>
    </source>
</evidence>
<dbReference type="Gene3D" id="3.30.360.10">
    <property type="entry name" value="Dihydrodipicolinate Reductase, domain 2"/>
    <property type="match status" value="1"/>
</dbReference>
<dbReference type="OrthoDB" id="9802739at2"/>
<name>F4KZT7_HALH1</name>
<keyword evidence="5 7" id="KW-0560">Oxidoreductase</keyword>
<dbReference type="EC" id="1.1.1.49" evidence="7"/>
<dbReference type="HAMAP" id="MF_00966">
    <property type="entry name" value="G6PD"/>
    <property type="match status" value="1"/>
</dbReference>
<dbReference type="AlphaFoldDB" id="F4KZT7"/>
<evidence type="ECO:0000256" key="4">
    <source>
        <dbReference type="ARBA" id="ARBA00022857"/>
    </source>
</evidence>
<dbReference type="SUPFAM" id="SSF55347">
    <property type="entry name" value="Glyceraldehyde-3-phosphate dehydrogenase-like, C-terminal domain"/>
    <property type="match status" value="1"/>
</dbReference>
<feature type="binding site" evidence="7">
    <location>
        <position position="152"/>
    </location>
    <ligand>
        <name>NADP(+)</name>
        <dbReference type="ChEBI" id="CHEBI:58349"/>
    </ligand>
</feature>
<dbReference type="eggNOG" id="COG0364">
    <property type="taxonomic scope" value="Bacteria"/>
</dbReference>
<dbReference type="Gene3D" id="3.40.50.720">
    <property type="entry name" value="NAD(P)-binding Rossmann-like Domain"/>
    <property type="match status" value="1"/>
</dbReference>
<feature type="binding site" evidence="7">
    <location>
        <position position="182"/>
    </location>
    <ligand>
        <name>substrate</name>
    </ligand>
</feature>
<dbReference type="InterPro" id="IPR019796">
    <property type="entry name" value="G6P_DH_AS"/>
</dbReference>
<dbReference type="PROSITE" id="PS00069">
    <property type="entry name" value="G6P_DEHYDROGENASE"/>
    <property type="match status" value="1"/>
</dbReference>
<dbReference type="PIRSF" id="PIRSF000110">
    <property type="entry name" value="G6PD"/>
    <property type="match status" value="1"/>
</dbReference>
<dbReference type="STRING" id="760192.Halhy_2654"/>
<evidence type="ECO:0000256" key="7">
    <source>
        <dbReference type="HAMAP-Rule" id="MF_00966"/>
    </source>
</evidence>
<dbReference type="EMBL" id="CP002691">
    <property type="protein sequence ID" value="AEE50523.1"/>
    <property type="molecule type" value="Genomic_DNA"/>
</dbReference>
<feature type="binding site" evidence="7">
    <location>
        <position position="239"/>
    </location>
    <ligand>
        <name>substrate</name>
    </ligand>
</feature>
<dbReference type="Proteomes" id="UP000008461">
    <property type="component" value="Chromosome"/>
</dbReference>
<feature type="domain" description="Glucose-6-phosphate dehydrogenase NAD-binding" evidence="8">
    <location>
        <begin position="10"/>
        <end position="191"/>
    </location>
</feature>
<dbReference type="InterPro" id="IPR022674">
    <property type="entry name" value="G6P_DH_NAD-bd"/>
</dbReference>
<dbReference type="UniPathway" id="UPA00115">
    <property type="reaction ID" value="UER00408"/>
</dbReference>
<dbReference type="GO" id="GO:0050661">
    <property type="term" value="F:NADP binding"/>
    <property type="evidence" value="ECO:0007669"/>
    <property type="project" value="UniProtKB-UniRule"/>
</dbReference>
<dbReference type="InterPro" id="IPR001282">
    <property type="entry name" value="G6P_DH"/>
</dbReference>
<evidence type="ECO:0000259" key="8">
    <source>
        <dbReference type="Pfam" id="PF00479"/>
    </source>
</evidence>
<organism evidence="10 11">
    <name type="scientific">Haliscomenobacter hydrossis (strain ATCC 27775 / DSM 1100 / LMG 10767 / O)</name>
    <dbReference type="NCBI Taxonomy" id="760192"/>
    <lineage>
        <taxon>Bacteria</taxon>
        <taxon>Pseudomonadati</taxon>
        <taxon>Bacteroidota</taxon>
        <taxon>Saprospiria</taxon>
        <taxon>Saprospirales</taxon>
        <taxon>Haliscomenobacteraceae</taxon>
        <taxon>Haliscomenobacter</taxon>
    </lineage>
</organism>
<dbReference type="PRINTS" id="PR00079">
    <property type="entry name" value="G6PDHDRGNASE"/>
</dbReference>
<dbReference type="InterPro" id="IPR036291">
    <property type="entry name" value="NAD(P)-bd_dom_sf"/>
</dbReference>
<dbReference type="HOGENOM" id="CLU_013524_5_1_10"/>
<evidence type="ECO:0000313" key="11">
    <source>
        <dbReference type="Proteomes" id="UP000008461"/>
    </source>
</evidence>
<dbReference type="GO" id="GO:0005829">
    <property type="term" value="C:cytosol"/>
    <property type="evidence" value="ECO:0007669"/>
    <property type="project" value="TreeGrafter"/>
</dbReference>
<comment type="caution">
    <text evidence="7">Lacks conserved residue(s) required for the propagation of feature annotation.</text>
</comment>
<dbReference type="InterPro" id="IPR022675">
    <property type="entry name" value="G6P_DH_C"/>
</dbReference>
<evidence type="ECO:0000256" key="5">
    <source>
        <dbReference type="ARBA" id="ARBA00023002"/>
    </source>
</evidence>
<keyword evidence="4 7" id="KW-0521">NADP</keyword>
<sequence length="507" mass="57998">MKKTDNHILVIFGASGDLTERKLIPAVFNLHCRGFLPDNFAVVGVSRSAFTDEAYREKVVFENEHLKDVGGNGDRAKFAKRIYYHAMQTNNPADYPIFRDRLKQISLECETGDNCIFYLSTPPSLYEVIPRSLAEVGLHREQDGWKRLIIEKPFGYNLETAIDLNQKLLQYFSESQLYRIDHYLGKETVQNLLITRFGNSIFEPIWNRNYIHHIEVTAAETVGVEKRGGYYDGSGAMRDMVQNHLLQLVALVAMEPPVQATETSIRNERMKLFQSLRALSEDDVVNNVIRGQYTQSKIKGESVPGYREEEGVATESRTETYFAMKFFIDNWRWSGVPFYIRTGKRLPTRVSEIVIHFKPTPHHLFSKGNGLPNTENILVIRIQPNEGILLKFAMKIPGAGLQATDVNMDFHYSDLNDAYIPEAYERLLLDCIQGDATLYARGDAVEAAWEFVDPILKVWESNPDIKIYGYPAGTWGPEHADDLLEGDNITWRYPCRNLTDDGIYCEL</sequence>
<evidence type="ECO:0000256" key="1">
    <source>
        <dbReference type="ARBA" id="ARBA00004937"/>
    </source>
</evidence>
<comment type="similarity">
    <text evidence="2 7">Belongs to the glucose-6-phosphate dehydrogenase family.</text>
</comment>
<dbReference type="PANTHER" id="PTHR23429:SF0">
    <property type="entry name" value="GLUCOSE-6-PHOSPHATE 1-DEHYDROGENASE"/>
    <property type="match status" value="1"/>
</dbReference>
<dbReference type="NCBIfam" id="TIGR00871">
    <property type="entry name" value="zwf"/>
    <property type="match status" value="1"/>
</dbReference>
<dbReference type="Pfam" id="PF00479">
    <property type="entry name" value="G6PD_N"/>
    <property type="match status" value="1"/>
</dbReference>
<dbReference type="PANTHER" id="PTHR23429">
    <property type="entry name" value="GLUCOSE-6-PHOSPHATE 1-DEHYDROGENASE G6PD"/>
    <property type="match status" value="1"/>
</dbReference>
<dbReference type="GO" id="GO:0009051">
    <property type="term" value="P:pentose-phosphate shunt, oxidative branch"/>
    <property type="evidence" value="ECO:0007669"/>
    <property type="project" value="TreeGrafter"/>
</dbReference>
<feature type="binding site" evidence="7">
    <location>
        <position position="344"/>
    </location>
    <ligand>
        <name>substrate</name>
    </ligand>
</feature>
<evidence type="ECO:0000256" key="6">
    <source>
        <dbReference type="ARBA" id="ARBA00023277"/>
    </source>
</evidence>
<evidence type="ECO:0000256" key="3">
    <source>
        <dbReference type="ARBA" id="ARBA00022526"/>
    </source>
</evidence>
<dbReference type="RefSeq" id="WP_013765071.1">
    <property type="nucleotide sequence ID" value="NC_015510.1"/>
</dbReference>
<feature type="binding site" evidence="7">
    <location>
        <position position="47"/>
    </location>
    <ligand>
        <name>NADP(+)</name>
        <dbReference type="ChEBI" id="CHEBI:58349"/>
    </ligand>
</feature>
<evidence type="ECO:0000313" key="10">
    <source>
        <dbReference type="EMBL" id="AEE50523.1"/>
    </source>
</evidence>
<comment type="catalytic activity">
    <reaction evidence="7">
        <text>D-glucose 6-phosphate + NADP(+) = 6-phospho-D-glucono-1,5-lactone + NADPH + H(+)</text>
        <dbReference type="Rhea" id="RHEA:15841"/>
        <dbReference type="ChEBI" id="CHEBI:15378"/>
        <dbReference type="ChEBI" id="CHEBI:57783"/>
        <dbReference type="ChEBI" id="CHEBI:57955"/>
        <dbReference type="ChEBI" id="CHEBI:58349"/>
        <dbReference type="ChEBI" id="CHEBI:61548"/>
        <dbReference type="EC" id="1.1.1.49"/>
    </reaction>
</comment>
<comment type="pathway">
    <text evidence="1 7">Carbohydrate degradation; pentose phosphate pathway; D-ribulose 5-phosphate from D-glucose 6-phosphate (oxidative stage): step 1/3.</text>
</comment>